<dbReference type="AlphaFoldDB" id="A0A396JJP8"/>
<sequence length="48" mass="5821">MLEQDTRSRVWAFDLKLETKHEQPRSGSYELKHKKGLKFQKRLFMGLK</sequence>
<evidence type="ECO:0000313" key="1">
    <source>
        <dbReference type="EMBL" id="RHN78480.1"/>
    </source>
</evidence>
<dbReference type="EMBL" id="PSQE01000001">
    <property type="protein sequence ID" value="RHN78480.1"/>
    <property type="molecule type" value="Genomic_DNA"/>
</dbReference>
<proteinExistence type="predicted"/>
<dbReference type="Gramene" id="rna2050">
    <property type="protein sequence ID" value="RHN78480.1"/>
    <property type="gene ID" value="gene2050"/>
</dbReference>
<accession>A0A396JJP8</accession>
<dbReference type="Proteomes" id="UP000265566">
    <property type="component" value="Chromosome 1"/>
</dbReference>
<comment type="caution">
    <text evidence="1">The sequence shown here is derived from an EMBL/GenBank/DDBJ whole genome shotgun (WGS) entry which is preliminary data.</text>
</comment>
<gene>
    <name evidence="1" type="ORF">MtrunA17_Chr1g0166051</name>
</gene>
<protein>
    <submittedName>
        <fullName evidence="1">Uncharacterized protein</fullName>
    </submittedName>
</protein>
<organism evidence="1">
    <name type="scientific">Medicago truncatula</name>
    <name type="common">Barrel medic</name>
    <name type="synonym">Medicago tribuloides</name>
    <dbReference type="NCBI Taxonomy" id="3880"/>
    <lineage>
        <taxon>Eukaryota</taxon>
        <taxon>Viridiplantae</taxon>
        <taxon>Streptophyta</taxon>
        <taxon>Embryophyta</taxon>
        <taxon>Tracheophyta</taxon>
        <taxon>Spermatophyta</taxon>
        <taxon>Magnoliopsida</taxon>
        <taxon>eudicotyledons</taxon>
        <taxon>Gunneridae</taxon>
        <taxon>Pentapetalae</taxon>
        <taxon>rosids</taxon>
        <taxon>fabids</taxon>
        <taxon>Fabales</taxon>
        <taxon>Fabaceae</taxon>
        <taxon>Papilionoideae</taxon>
        <taxon>50 kb inversion clade</taxon>
        <taxon>NPAAA clade</taxon>
        <taxon>Hologalegina</taxon>
        <taxon>IRL clade</taxon>
        <taxon>Trifolieae</taxon>
        <taxon>Medicago</taxon>
    </lineage>
</organism>
<name>A0A396JJP8_MEDTR</name>
<reference evidence="1" key="1">
    <citation type="journal article" date="2018" name="Nat. Plants">
        <title>Whole-genome landscape of Medicago truncatula symbiotic genes.</title>
        <authorList>
            <person name="Pecrix Y."/>
            <person name="Gamas P."/>
            <person name="Carrere S."/>
        </authorList>
    </citation>
    <scope>NUCLEOTIDE SEQUENCE</scope>
    <source>
        <tissue evidence="1">Leaves</tissue>
    </source>
</reference>